<feature type="domain" description="N-acetyltransferase" evidence="1">
    <location>
        <begin position="3"/>
        <end position="167"/>
    </location>
</feature>
<dbReference type="PROSITE" id="PS51186">
    <property type="entry name" value="GNAT"/>
    <property type="match status" value="1"/>
</dbReference>
<evidence type="ECO:0000313" key="3">
    <source>
        <dbReference type="Proteomes" id="UP000000844"/>
    </source>
</evidence>
<dbReference type="KEGG" id="sna:Snas_4083"/>
<dbReference type="PANTHER" id="PTHR43617">
    <property type="entry name" value="L-AMINO ACID N-ACETYLTRANSFERASE"/>
    <property type="match status" value="1"/>
</dbReference>
<dbReference type="OrthoDB" id="9790865at2"/>
<dbReference type="SUPFAM" id="SSF55729">
    <property type="entry name" value="Acyl-CoA N-acyltransferases (Nat)"/>
    <property type="match status" value="1"/>
</dbReference>
<dbReference type="CDD" id="cd04301">
    <property type="entry name" value="NAT_SF"/>
    <property type="match status" value="1"/>
</dbReference>
<evidence type="ECO:0000313" key="2">
    <source>
        <dbReference type="EMBL" id="ADD43735.1"/>
    </source>
</evidence>
<organism evidence="2 3">
    <name type="scientific">Stackebrandtia nassauensis (strain DSM 44728 / CIP 108903 / NRRL B-16338 / NBRC 102104 / LLR-40K-21)</name>
    <dbReference type="NCBI Taxonomy" id="446470"/>
    <lineage>
        <taxon>Bacteria</taxon>
        <taxon>Bacillati</taxon>
        <taxon>Actinomycetota</taxon>
        <taxon>Actinomycetes</taxon>
        <taxon>Glycomycetales</taxon>
        <taxon>Glycomycetaceae</taxon>
        <taxon>Stackebrandtia</taxon>
    </lineage>
</organism>
<protein>
    <submittedName>
        <fullName evidence="2">GCN5-related N-acetyltransferase</fullName>
    </submittedName>
</protein>
<dbReference type="RefSeq" id="WP_013019306.1">
    <property type="nucleotide sequence ID" value="NC_013947.1"/>
</dbReference>
<keyword evidence="3" id="KW-1185">Reference proteome</keyword>
<dbReference type="Gene3D" id="3.40.630.30">
    <property type="match status" value="1"/>
</dbReference>
<name>D3Q0Y5_STANL</name>
<dbReference type="STRING" id="446470.Snas_4083"/>
<proteinExistence type="predicted"/>
<keyword evidence="2" id="KW-0808">Transferase</keyword>
<dbReference type="InterPro" id="IPR000182">
    <property type="entry name" value="GNAT_dom"/>
</dbReference>
<dbReference type="AlphaFoldDB" id="D3Q0Y5"/>
<dbReference type="EMBL" id="CP001778">
    <property type="protein sequence ID" value="ADD43735.1"/>
    <property type="molecule type" value="Genomic_DNA"/>
</dbReference>
<accession>D3Q0Y5</accession>
<gene>
    <name evidence="2" type="ordered locus">Snas_4083</name>
</gene>
<dbReference type="Pfam" id="PF13508">
    <property type="entry name" value="Acetyltransf_7"/>
    <property type="match status" value="1"/>
</dbReference>
<dbReference type="GO" id="GO:0016747">
    <property type="term" value="F:acyltransferase activity, transferring groups other than amino-acyl groups"/>
    <property type="evidence" value="ECO:0007669"/>
    <property type="project" value="InterPro"/>
</dbReference>
<dbReference type="eggNOG" id="COG0456">
    <property type="taxonomic scope" value="Bacteria"/>
</dbReference>
<dbReference type="HOGENOM" id="CLU_107134_1_0_11"/>
<evidence type="ECO:0000259" key="1">
    <source>
        <dbReference type="PROSITE" id="PS51186"/>
    </source>
</evidence>
<sequence>MSFSLRPAGPQDIDFLTDMLVEASDWQGVKSGGLPQQDRRVTVLADPKVAGYIDGWLRDGDAGVVAVDSEHRPIGASWTRLFTKDAPAFGFVSPEVPELAIGIVKSWRGKGIGRRLLREVVTMTGLAGYDRLSLSVDVDNPAKQLYASEGFEVIETRPTAVTMLKTL</sequence>
<reference evidence="2 3" key="1">
    <citation type="journal article" date="2009" name="Stand. Genomic Sci.">
        <title>Complete genome sequence of Stackebrandtia nassauensis type strain (LLR-40K-21).</title>
        <authorList>
            <person name="Munk C."/>
            <person name="Lapidus A."/>
            <person name="Copeland A."/>
            <person name="Jando M."/>
            <person name="Mayilraj S."/>
            <person name="Glavina Del Rio T."/>
            <person name="Nolan M."/>
            <person name="Chen F."/>
            <person name="Lucas S."/>
            <person name="Tice H."/>
            <person name="Cheng J.F."/>
            <person name="Han C."/>
            <person name="Detter J.C."/>
            <person name="Bruce D."/>
            <person name="Goodwin L."/>
            <person name="Chain P."/>
            <person name="Pitluck S."/>
            <person name="Goker M."/>
            <person name="Ovchinikova G."/>
            <person name="Pati A."/>
            <person name="Ivanova N."/>
            <person name="Mavromatis K."/>
            <person name="Chen A."/>
            <person name="Palaniappan K."/>
            <person name="Land M."/>
            <person name="Hauser L."/>
            <person name="Chang Y.J."/>
            <person name="Jeffries C.D."/>
            <person name="Bristow J."/>
            <person name="Eisen J.A."/>
            <person name="Markowitz V."/>
            <person name="Hugenholtz P."/>
            <person name="Kyrpides N.C."/>
            <person name="Klenk H.P."/>
        </authorList>
    </citation>
    <scope>NUCLEOTIDE SEQUENCE [LARGE SCALE GENOMIC DNA]</scope>
    <source>
        <strain evidence="3">DSM 44728 / CIP 108903 / NRRL B-16338 / NBRC 102104 / LLR-40K-21</strain>
    </source>
</reference>
<dbReference type="Proteomes" id="UP000000844">
    <property type="component" value="Chromosome"/>
</dbReference>
<dbReference type="InterPro" id="IPR016181">
    <property type="entry name" value="Acyl_CoA_acyltransferase"/>
</dbReference>
<dbReference type="PANTHER" id="PTHR43617:SF34">
    <property type="entry name" value="PUTATIVE-RELATED"/>
    <property type="match status" value="1"/>
</dbReference>
<dbReference type="InterPro" id="IPR050276">
    <property type="entry name" value="MshD_Acetyltransferase"/>
</dbReference>